<organism evidence="4 5">
    <name type="scientific">Longivirga aurantiaca</name>
    <dbReference type="NCBI Taxonomy" id="1837743"/>
    <lineage>
        <taxon>Bacteria</taxon>
        <taxon>Bacillati</taxon>
        <taxon>Actinomycetota</taxon>
        <taxon>Actinomycetes</taxon>
        <taxon>Sporichthyales</taxon>
        <taxon>Sporichthyaceae</taxon>
        <taxon>Longivirga</taxon>
    </lineage>
</organism>
<dbReference type="SUPFAM" id="SSF55729">
    <property type="entry name" value="Acyl-CoA N-acyltransferases (Nat)"/>
    <property type="match status" value="1"/>
</dbReference>
<dbReference type="Gene3D" id="3.40.630.30">
    <property type="match status" value="1"/>
</dbReference>
<keyword evidence="5" id="KW-1185">Reference proteome</keyword>
<evidence type="ECO:0000259" key="3">
    <source>
        <dbReference type="PROSITE" id="PS51186"/>
    </source>
</evidence>
<accession>A0ABW1SZT2</accession>
<keyword evidence="1" id="KW-0808">Transferase</keyword>
<proteinExistence type="predicted"/>
<protein>
    <submittedName>
        <fullName evidence="4">GNAT family N-acetyltransferase</fullName>
    </submittedName>
</protein>
<comment type="caution">
    <text evidence="4">The sequence shown here is derived from an EMBL/GenBank/DDBJ whole genome shotgun (WGS) entry which is preliminary data.</text>
</comment>
<dbReference type="RefSeq" id="WP_386765642.1">
    <property type="nucleotide sequence ID" value="NZ_JBHSTI010000008.1"/>
</dbReference>
<dbReference type="EMBL" id="JBHSTI010000008">
    <property type="protein sequence ID" value="MFC6237913.1"/>
    <property type="molecule type" value="Genomic_DNA"/>
</dbReference>
<dbReference type="PROSITE" id="PS51186">
    <property type="entry name" value="GNAT"/>
    <property type="match status" value="1"/>
</dbReference>
<name>A0ABW1SZT2_9ACTN</name>
<evidence type="ECO:0000256" key="2">
    <source>
        <dbReference type="ARBA" id="ARBA00023315"/>
    </source>
</evidence>
<dbReference type="InterPro" id="IPR016181">
    <property type="entry name" value="Acyl_CoA_acyltransferase"/>
</dbReference>
<reference evidence="5" key="1">
    <citation type="journal article" date="2019" name="Int. J. Syst. Evol. Microbiol.">
        <title>The Global Catalogue of Microorganisms (GCM) 10K type strain sequencing project: providing services to taxonomists for standard genome sequencing and annotation.</title>
        <authorList>
            <consortium name="The Broad Institute Genomics Platform"/>
            <consortium name="The Broad Institute Genome Sequencing Center for Infectious Disease"/>
            <person name="Wu L."/>
            <person name="Ma J."/>
        </authorList>
    </citation>
    <scope>NUCLEOTIDE SEQUENCE [LARGE SCALE GENOMIC DNA]</scope>
    <source>
        <strain evidence="5">CGMCC 4.7317</strain>
    </source>
</reference>
<dbReference type="InterPro" id="IPR050832">
    <property type="entry name" value="Bact_Acetyltransf"/>
</dbReference>
<dbReference type="Pfam" id="PF00583">
    <property type="entry name" value="Acetyltransf_1"/>
    <property type="match status" value="1"/>
</dbReference>
<evidence type="ECO:0000256" key="1">
    <source>
        <dbReference type="ARBA" id="ARBA00022679"/>
    </source>
</evidence>
<keyword evidence="2" id="KW-0012">Acyltransferase</keyword>
<dbReference type="PANTHER" id="PTHR43877">
    <property type="entry name" value="AMINOALKYLPHOSPHONATE N-ACETYLTRANSFERASE-RELATED-RELATED"/>
    <property type="match status" value="1"/>
</dbReference>
<evidence type="ECO:0000313" key="4">
    <source>
        <dbReference type="EMBL" id="MFC6237913.1"/>
    </source>
</evidence>
<feature type="domain" description="N-acetyltransferase" evidence="3">
    <location>
        <begin position="12"/>
        <end position="156"/>
    </location>
</feature>
<dbReference type="InterPro" id="IPR000182">
    <property type="entry name" value="GNAT_dom"/>
</dbReference>
<dbReference type="CDD" id="cd04301">
    <property type="entry name" value="NAT_SF"/>
    <property type="match status" value="1"/>
</dbReference>
<sequence>MPSTLPVDADDPRIPPLMSAYWAEMAQRYGETEGETPLLALHEHTRWLIVQDDAGSVVGCGAVQPLASTVKDAPPHIGEVKRVYVIPEARGHGHSRLLMAHLVQVARSAGYRALWLDTGTPQHEAIALYERLGWRQIERYGQFAHDERTLCYAFDL</sequence>
<gene>
    <name evidence="4" type="ORF">ACFQGU_08490</name>
</gene>
<evidence type="ECO:0000313" key="5">
    <source>
        <dbReference type="Proteomes" id="UP001596138"/>
    </source>
</evidence>
<dbReference type="PANTHER" id="PTHR43877:SF2">
    <property type="entry name" value="AMINOALKYLPHOSPHONATE N-ACETYLTRANSFERASE-RELATED"/>
    <property type="match status" value="1"/>
</dbReference>
<dbReference type="Proteomes" id="UP001596138">
    <property type="component" value="Unassembled WGS sequence"/>
</dbReference>